<feature type="compositionally biased region" description="Basic residues" evidence="1">
    <location>
        <begin position="15"/>
        <end position="25"/>
    </location>
</feature>
<evidence type="ECO:0000313" key="3">
    <source>
        <dbReference type="EMBL" id="KAG8507254.1"/>
    </source>
</evidence>
<feature type="compositionally biased region" description="Basic and acidic residues" evidence="1">
    <location>
        <begin position="431"/>
        <end position="445"/>
    </location>
</feature>
<reference evidence="3" key="1">
    <citation type="journal article" date="2021" name="Evol. Appl.">
        <title>The genome of the Pyrenean desman and the effects of bottlenecks and inbreeding on the genomic landscape of an endangered species.</title>
        <authorList>
            <person name="Escoda L."/>
            <person name="Castresana J."/>
        </authorList>
    </citation>
    <scope>NUCLEOTIDE SEQUENCE</scope>
    <source>
        <strain evidence="3">IBE-C5619</strain>
    </source>
</reference>
<dbReference type="OrthoDB" id="18598at2759"/>
<dbReference type="EMBL" id="JAGFMF010012115">
    <property type="protein sequence ID" value="KAG8507254.1"/>
    <property type="molecule type" value="Genomic_DNA"/>
</dbReference>
<dbReference type="Proteomes" id="UP000700334">
    <property type="component" value="Unassembled WGS sequence"/>
</dbReference>
<organism evidence="3 4">
    <name type="scientific">Galemys pyrenaicus</name>
    <name type="common">Iberian desman</name>
    <name type="synonym">Pyrenean desman</name>
    <dbReference type="NCBI Taxonomy" id="202257"/>
    <lineage>
        <taxon>Eukaryota</taxon>
        <taxon>Metazoa</taxon>
        <taxon>Chordata</taxon>
        <taxon>Craniata</taxon>
        <taxon>Vertebrata</taxon>
        <taxon>Euteleostomi</taxon>
        <taxon>Mammalia</taxon>
        <taxon>Eutheria</taxon>
        <taxon>Laurasiatheria</taxon>
        <taxon>Eulipotyphla</taxon>
        <taxon>Talpidae</taxon>
        <taxon>Galemys</taxon>
    </lineage>
</organism>
<feature type="compositionally biased region" description="Basic and acidic residues" evidence="1">
    <location>
        <begin position="327"/>
        <end position="339"/>
    </location>
</feature>
<gene>
    <name evidence="3" type="ORF">J0S82_005613</name>
</gene>
<feature type="region of interest" description="Disordered" evidence="1">
    <location>
        <begin position="52"/>
        <end position="75"/>
    </location>
</feature>
<dbReference type="AlphaFoldDB" id="A0A8J5ZNK3"/>
<feature type="compositionally biased region" description="Basic and acidic residues" evidence="1">
    <location>
        <begin position="217"/>
        <end position="226"/>
    </location>
</feature>
<feature type="compositionally biased region" description="Low complexity" evidence="1">
    <location>
        <begin position="340"/>
        <end position="358"/>
    </location>
</feature>
<feature type="compositionally biased region" description="Polar residues" evidence="1">
    <location>
        <begin position="412"/>
        <end position="426"/>
    </location>
</feature>
<dbReference type="Pfam" id="PF16000">
    <property type="entry name" value="CARMIL_C"/>
    <property type="match status" value="1"/>
</dbReference>
<feature type="compositionally biased region" description="Polar residues" evidence="1">
    <location>
        <begin position="285"/>
        <end position="299"/>
    </location>
</feature>
<feature type="domain" description="CARMIL C-terminal" evidence="2">
    <location>
        <begin position="6"/>
        <end position="175"/>
    </location>
</feature>
<name>A0A8J5ZNK3_GALPY</name>
<sequence length="520" mass="57467">MLPSSSKEEKQMTPKSKRKSIHSRMLRPVSRAFEMEFDLDKALEEVPIHIEDPPFPSVRQEKRSSGFISELPSEEGRKLEHFTKLRPKRNKKQQPTQAAVRAVSIISQDGEQNGLMGRVDEGVDEFFTKKVTKMDSKRSAGRGSEFHELAEGGDEKKKRDSRKSGFLNLIKPRSKTERPSTVMMTEEPSSPKGAIRSPAMDTPRKDTKPAEPNSGSERTEEIRTPDSLEESQGEELGRLDRSDSRSSPQGGRRYGVQVMGSGLLAEMKAKQEKRAACAQKKLGNETISQDSSSLPLSNTDRLDGGGAVPKLHPGLPENRFSVGTPDKNAKAESKVEVGSRSRSSSVTPTSPKPLLQSPKPSPAARPTIPQKPRTASRPEDLPDSPSGPSSPKVALLPPVLKKVPSDKERDGQNSPQPSPRTFSQEVVQRGDYYKRHSDHDSDKPSSRGKRSSKLYSTIAEEEVNAIGHRKSQPTNVSRRSWGQQAQENQEQKQWSSSKDGQQGSKSSDSGEEAEKDFIFV</sequence>
<feature type="compositionally biased region" description="Basic and acidic residues" evidence="1">
    <location>
        <begin position="1"/>
        <end position="12"/>
    </location>
</feature>
<feature type="region of interest" description="Disordered" evidence="1">
    <location>
        <begin position="283"/>
        <end position="520"/>
    </location>
</feature>
<evidence type="ECO:0000259" key="2">
    <source>
        <dbReference type="Pfam" id="PF16000"/>
    </source>
</evidence>
<accession>A0A8J5ZNK3</accession>
<feature type="compositionally biased region" description="Low complexity" evidence="1">
    <location>
        <begin position="483"/>
        <end position="507"/>
    </location>
</feature>
<evidence type="ECO:0000256" key="1">
    <source>
        <dbReference type="SAM" id="MobiDB-lite"/>
    </source>
</evidence>
<dbReference type="InterPro" id="IPR031943">
    <property type="entry name" value="CARMIL_C"/>
</dbReference>
<comment type="caution">
    <text evidence="3">The sequence shown here is derived from an EMBL/GenBank/DDBJ whole genome shotgun (WGS) entry which is preliminary data.</text>
</comment>
<feature type="compositionally biased region" description="Basic and acidic residues" evidence="1">
    <location>
        <begin position="131"/>
        <end position="158"/>
    </location>
</feature>
<keyword evidence="4" id="KW-1185">Reference proteome</keyword>
<feature type="region of interest" description="Disordered" evidence="1">
    <location>
        <begin position="131"/>
        <end position="258"/>
    </location>
</feature>
<protein>
    <submittedName>
        <fullName evidence="3">F-actin-uncapping protein LRRC16A</fullName>
    </submittedName>
</protein>
<feature type="compositionally biased region" description="Polar residues" evidence="1">
    <location>
        <begin position="472"/>
        <end position="482"/>
    </location>
</feature>
<feature type="compositionally biased region" description="Basic and acidic residues" evidence="1">
    <location>
        <begin position="235"/>
        <end position="244"/>
    </location>
</feature>
<feature type="region of interest" description="Disordered" evidence="1">
    <location>
        <begin position="1"/>
        <end position="25"/>
    </location>
</feature>
<evidence type="ECO:0000313" key="4">
    <source>
        <dbReference type="Proteomes" id="UP000700334"/>
    </source>
</evidence>
<proteinExistence type="predicted"/>